<dbReference type="SUPFAM" id="SSF56796">
    <property type="entry name" value="Dehydroquinate synthase-like"/>
    <property type="match status" value="1"/>
</dbReference>
<comment type="caution">
    <text evidence="1">The sequence shown here is derived from an EMBL/GenBank/DDBJ whole genome shotgun (WGS) entry which is preliminary data.</text>
</comment>
<evidence type="ECO:0000313" key="1">
    <source>
        <dbReference type="EMBL" id="GAW93266.1"/>
    </source>
</evidence>
<reference evidence="2" key="1">
    <citation type="journal article" date="2017" name="Appl. Environ. Microbiol.">
        <title>Genomic Analysis of Calderihabitans maritimus KKC1, a Thermophilic, Hydrogenogenic, Carboxydotrophic Bacterium Isolated from Marine Sediment.</title>
        <authorList>
            <person name="Omae K."/>
            <person name="Yoneda Y."/>
            <person name="Fukuyama Y."/>
            <person name="Yoshida T."/>
            <person name="Sako Y."/>
        </authorList>
    </citation>
    <scope>NUCLEOTIDE SEQUENCE [LARGE SCALE GENOMIC DNA]</scope>
    <source>
        <strain evidence="2">KKC1</strain>
    </source>
</reference>
<accession>A0A1Z5HUP8</accession>
<sequence length="39" mass="4181">MRAAADKALEAIRQLSRDIGIPGGLKELGTKEEDILAMV</sequence>
<evidence type="ECO:0000313" key="2">
    <source>
        <dbReference type="Proteomes" id="UP000197032"/>
    </source>
</evidence>
<keyword evidence="2" id="KW-1185">Reference proteome</keyword>
<proteinExistence type="predicted"/>
<dbReference type="Gene3D" id="1.20.1090.10">
    <property type="entry name" value="Dehydroquinate synthase-like - alpha domain"/>
    <property type="match status" value="1"/>
</dbReference>
<organism evidence="1 2">
    <name type="scientific">Calderihabitans maritimus</name>
    <dbReference type="NCBI Taxonomy" id="1246530"/>
    <lineage>
        <taxon>Bacteria</taxon>
        <taxon>Bacillati</taxon>
        <taxon>Bacillota</taxon>
        <taxon>Clostridia</taxon>
        <taxon>Neomoorellales</taxon>
        <taxon>Calderihabitantaceae</taxon>
        <taxon>Calderihabitans</taxon>
    </lineage>
</organism>
<gene>
    <name evidence="1" type="ORF">KKC1_24050</name>
</gene>
<dbReference type="AlphaFoldDB" id="A0A1Z5HUP8"/>
<protein>
    <submittedName>
        <fullName evidence="1">Fe-containing alcohol dehydrogenase</fullName>
    </submittedName>
</protein>
<name>A0A1Z5HUP8_9FIRM</name>
<dbReference type="EMBL" id="BDGJ01000125">
    <property type="protein sequence ID" value="GAW93266.1"/>
    <property type="molecule type" value="Genomic_DNA"/>
</dbReference>
<dbReference type="Proteomes" id="UP000197032">
    <property type="component" value="Unassembled WGS sequence"/>
</dbReference>